<dbReference type="InterPro" id="IPR027473">
    <property type="entry name" value="L-asparaginase_C"/>
</dbReference>
<sequence length="339" mass="36825">MTKKKIYIAYTGGTIGMQKSDNGYVPVAGFVGKRLANMPEFHDPEMPDFHLNEYSPLIDSANMTPADWQRIANDIQANYAHYDGFVVLHGTDTMAFTASALSFMLEDLDKPVIITGSQIPLTELRSDGRPNLLNALYVAAHYPINEVSLFFHNRLYRGNRASKEHADGFEAFDSPNFPPLLNAGIDIRVYAGKLGRPSGKPLMVSPIIPQPIGMITLYPGISLSVIAHLLQQPIKALLISSYGVGNAPQTPDLLSVLANASARGVVIVNLTQCQRGSVNMEGYAPGQALAATGVISGFDMTPEAALTKLHYLLSKGLSPQQVRERMGQNLRGELTRASD</sequence>
<evidence type="ECO:0000256" key="1">
    <source>
        <dbReference type="ARBA" id="ARBA00010518"/>
    </source>
</evidence>
<feature type="active site" evidence="4">
    <location>
        <position position="14"/>
    </location>
</feature>
<proteinExistence type="inferred from homology"/>
<evidence type="ECO:0000256" key="2">
    <source>
        <dbReference type="ARBA" id="ARBA00012920"/>
    </source>
</evidence>
<feature type="domain" description="L-asparaginase N-terminal" evidence="6">
    <location>
        <begin position="5"/>
        <end position="190"/>
    </location>
</feature>
<dbReference type="PRINTS" id="PR00139">
    <property type="entry name" value="ASNGLNASE"/>
</dbReference>
<dbReference type="PIRSF" id="PIRSF500176">
    <property type="entry name" value="L_ASNase"/>
    <property type="match status" value="1"/>
</dbReference>
<dbReference type="SUPFAM" id="SSF53774">
    <property type="entry name" value="Glutaminase/Asparaginase"/>
    <property type="match status" value="1"/>
</dbReference>
<evidence type="ECO:0000313" key="8">
    <source>
        <dbReference type="EMBL" id="MBO1520254.1"/>
    </source>
</evidence>
<dbReference type="PANTHER" id="PTHR11707:SF28">
    <property type="entry name" value="60 KDA LYSOPHOSPHOLIPASE"/>
    <property type="match status" value="1"/>
</dbReference>
<evidence type="ECO:0000259" key="7">
    <source>
        <dbReference type="Pfam" id="PF17763"/>
    </source>
</evidence>
<evidence type="ECO:0000313" key="9">
    <source>
        <dbReference type="Proteomes" id="UP000664882"/>
    </source>
</evidence>
<dbReference type="Gene3D" id="3.40.50.40">
    <property type="match status" value="1"/>
</dbReference>
<dbReference type="PIRSF" id="PIRSF001220">
    <property type="entry name" value="L-ASNase_gatD"/>
    <property type="match status" value="1"/>
</dbReference>
<protein>
    <recommendedName>
        <fullName evidence="2">asparaginase</fullName>
        <ecNumber evidence="2">3.5.1.1</ecNumber>
    </recommendedName>
</protein>
<evidence type="ECO:0000256" key="5">
    <source>
        <dbReference type="PROSITE-ProRule" id="PRU10100"/>
    </source>
</evidence>
<dbReference type="EMBL" id="JAGDFX010000013">
    <property type="protein sequence ID" value="MBO1520254.1"/>
    <property type="molecule type" value="Genomic_DNA"/>
</dbReference>
<dbReference type="NCBIfam" id="TIGR00519">
    <property type="entry name" value="asnASE_I"/>
    <property type="match status" value="1"/>
</dbReference>
<dbReference type="InterPro" id="IPR041725">
    <property type="entry name" value="L-asparaginase_I"/>
</dbReference>
<feature type="active site" evidence="5">
    <location>
        <position position="91"/>
    </location>
</feature>
<dbReference type="SFLD" id="SFLDS00057">
    <property type="entry name" value="Glutaminase/Asparaginase"/>
    <property type="match status" value="1"/>
</dbReference>
<accession>A0ABS3NI42</accession>
<dbReference type="InterPro" id="IPR040919">
    <property type="entry name" value="Asparaginase_C"/>
</dbReference>
<dbReference type="SMART" id="SM00870">
    <property type="entry name" value="Asparaginase"/>
    <property type="match status" value="1"/>
</dbReference>
<name>A0ABS3NI42_9GAMM</name>
<dbReference type="InterPro" id="IPR020827">
    <property type="entry name" value="Asparaginase/glutaminase_AS1"/>
</dbReference>
<dbReference type="Gene3D" id="3.40.50.1170">
    <property type="entry name" value="L-asparaginase, N-terminal domain"/>
    <property type="match status" value="1"/>
</dbReference>
<dbReference type="Pfam" id="PF00710">
    <property type="entry name" value="Asparaginase"/>
    <property type="match status" value="1"/>
</dbReference>
<dbReference type="InterPro" id="IPR006033">
    <property type="entry name" value="AsnA_fam"/>
</dbReference>
<dbReference type="Proteomes" id="UP000664882">
    <property type="component" value="Unassembled WGS sequence"/>
</dbReference>
<dbReference type="InterPro" id="IPR027474">
    <property type="entry name" value="L-asparaginase_N"/>
</dbReference>
<dbReference type="InterPro" id="IPR006034">
    <property type="entry name" value="Asparaginase/glutaminase-like"/>
</dbReference>
<dbReference type="InterPro" id="IPR036152">
    <property type="entry name" value="Asp/glu_Ase-like_sf"/>
</dbReference>
<dbReference type="NCBIfam" id="NF006998">
    <property type="entry name" value="PRK09461.1"/>
    <property type="match status" value="1"/>
</dbReference>
<evidence type="ECO:0000256" key="4">
    <source>
        <dbReference type="PROSITE-ProRule" id="PRU10099"/>
    </source>
</evidence>
<gene>
    <name evidence="8" type="primary">ansA</name>
    <name evidence="8" type="ORF">J3U76_11570</name>
</gene>
<keyword evidence="9" id="KW-1185">Reference proteome</keyword>
<reference evidence="8 9" key="1">
    <citation type="submission" date="2021-03" db="EMBL/GenBank/DDBJ databases">
        <title>Oceanisphaera sp. nov., isolated from the intestine.</title>
        <authorList>
            <person name="Zhao L.-H."/>
            <person name="Shi L.-F."/>
        </authorList>
    </citation>
    <scope>NUCLEOTIDE SEQUENCE [LARGE SCALE GENOMIC DNA]</scope>
    <source>
        <strain evidence="8 9">DM8</strain>
    </source>
</reference>
<dbReference type="InterPro" id="IPR027475">
    <property type="entry name" value="Asparaginase/glutaminase_AS2"/>
</dbReference>
<dbReference type="PROSITE" id="PS00917">
    <property type="entry name" value="ASN_GLN_ASE_2"/>
    <property type="match status" value="1"/>
</dbReference>
<evidence type="ECO:0000256" key="3">
    <source>
        <dbReference type="ARBA" id="ARBA00022801"/>
    </source>
</evidence>
<dbReference type="Pfam" id="PF17763">
    <property type="entry name" value="Asparaginase_C"/>
    <property type="match status" value="1"/>
</dbReference>
<evidence type="ECO:0000259" key="6">
    <source>
        <dbReference type="Pfam" id="PF00710"/>
    </source>
</evidence>
<dbReference type="PANTHER" id="PTHR11707">
    <property type="entry name" value="L-ASPARAGINASE"/>
    <property type="match status" value="1"/>
</dbReference>
<keyword evidence="3" id="KW-0378">Hydrolase</keyword>
<feature type="domain" description="Asparaginase/glutaminase C-terminal" evidence="7">
    <location>
        <begin position="213"/>
        <end position="326"/>
    </location>
</feature>
<dbReference type="InterPro" id="IPR037152">
    <property type="entry name" value="L-asparaginase_N_sf"/>
</dbReference>
<dbReference type="RefSeq" id="WP_208006129.1">
    <property type="nucleotide sequence ID" value="NZ_JAGDFX010000013.1"/>
</dbReference>
<dbReference type="CDD" id="cd08963">
    <property type="entry name" value="L-asparaginase_I"/>
    <property type="match status" value="1"/>
</dbReference>
<dbReference type="PROSITE" id="PS00144">
    <property type="entry name" value="ASN_GLN_ASE_1"/>
    <property type="match status" value="1"/>
</dbReference>
<dbReference type="EC" id="3.5.1.1" evidence="2"/>
<organism evidence="8 9">
    <name type="scientific">Oceanisphaera pacifica</name>
    <dbReference type="NCBI Taxonomy" id="2818389"/>
    <lineage>
        <taxon>Bacteria</taxon>
        <taxon>Pseudomonadati</taxon>
        <taxon>Pseudomonadota</taxon>
        <taxon>Gammaproteobacteria</taxon>
        <taxon>Aeromonadales</taxon>
        <taxon>Aeromonadaceae</taxon>
        <taxon>Oceanisphaera</taxon>
    </lineage>
</organism>
<comment type="caution">
    <text evidence="8">The sequence shown here is derived from an EMBL/GenBank/DDBJ whole genome shotgun (WGS) entry which is preliminary data.</text>
</comment>
<comment type="similarity">
    <text evidence="1">Belongs to the asparaginase 1 family.</text>
</comment>
<dbReference type="PROSITE" id="PS51732">
    <property type="entry name" value="ASN_GLN_ASE_3"/>
    <property type="match status" value="1"/>
</dbReference>